<dbReference type="Gene3D" id="1.10.10.10">
    <property type="entry name" value="Winged helix-like DNA-binding domain superfamily/Winged helix DNA-binding domain"/>
    <property type="match status" value="1"/>
</dbReference>
<dbReference type="InterPro" id="IPR036390">
    <property type="entry name" value="WH_DNA-bd_sf"/>
</dbReference>
<dbReference type="PRINTS" id="PR00034">
    <property type="entry name" value="HTHCRP"/>
</dbReference>
<dbReference type="Pfam" id="PF00027">
    <property type="entry name" value="cNMP_binding"/>
    <property type="match status" value="1"/>
</dbReference>
<dbReference type="RefSeq" id="WP_201687186.1">
    <property type="nucleotide sequence ID" value="NZ_JAEQND010000001.1"/>
</dbReference>
<dbReference type="SUPFAM" id="SSF46785">
    <property type="entry name" value="Winged helix' DNA-binding domain"/>
    <property type="match status" value="1"/>
</dbReference>
<dbReference type="Pfam" id="PF13545">
    <property type="entry name" value="HTH_Crp_2"/>
    <property type="match status" value="1"/>
</dbReference>
<keyword evidence="1" id="KW-0805">Transcription regulation</keyword>
<evidence type="ECO:0000259" key="4">
    <source>
        <dbReference type="PROSITE" id="PS51063"/>
    </source>
</evidence>
<dbReference type="InterPro" id="IPR000595">
    <property type="entry name" value="cNMP-bd_dom"/>
</dbReference>
<gene>
    <name evidence="5" type="ORF">JI746_02500</name>
</gene>
<organism evidence="5 6">
    <name type="scientific">Ramlibacter alkalitolerans</name>
    <dbReference type="NCBI Taxonomy" id="2039631"/>
    <lineage>
        <taxon>Bacteria</taxon>
        <taxon>Pseudomonadati</taxon>
        <taxon>Pseudomonadota</taxon>
        <taxon>Betaproteobacteria</taxon>
        <taxon>Burkholderiales</taxon>
        <taxon>Comamonadaceae</taxon>
        <taxon>Ramlibacter</taxon>
    </lineage>
</organism>
<evidence type="ECO:0000256" key="1">
    <source>
        <dbReference type="ARBA" id="ARBA00023015"/>
    </source>
</evidence>
<dbReference type="Proteomes" id="UP000622707">
    <property type="component" value="Unassembled WGS sequence"/>
</dbReference>
<dbReference type="InterPro" id="IPR036388">
    <property type="entry name" value="WH-like_DNA-bd_sf"/>
</dbReference>
<name>A0ABS1JIC7_9BURK</name>
<evidence type="ECO:0000256" key="3">
    <source>
        <dbReference type="ARBA" id="ARBA00023163"/>
    </source>
</evidence>
<dbReference type="PROSITE" id="PS00042">
    <property type="entry name" value="HTH_CRP_1"/>
    <property type="match status" value="1"/>
</dbReference>
<evidence type="ECO:0000313" key="5">
    <source>
        <dbReference type="EMBL" id="MBL0423964.1"/>
    </source>
</evidence>
<dbReference type="InterPro" id="IPR014710">
    <property type="entry name" value="RmlC-like_jellyroll"/>
</dbReference>
<dbReference type="InterPro" id="IPR018335">
    <property type="entry name" value="Tscrpt_reg_HTH_Crp-type_CS"/>
</dbReference>
<dbReference type="InterPro" id="IPR012318">
    <property type="entry name" value="HTH_CRP"/>
</dbReference>
<dbReference type="InterPro" id="IPR050397">
    <property type="entry name" value="Env_Response_Regulators"/>
</dbReference>
<dbReference type="PANTHER" id="PTHR24567">
    <property type="entry name" value="CRP FAMILY TRANSCRIPTIONAL REGULATORY PROTEIN"/>
    <property type="match status" value="1"/>
</dbReference>
<dbReference type="SMART" id="SM00100">
    <property type="entry name" value="cNMP"/>
    <property type="match status" value="1"/>
</dbReference>
<dbReference type="CDD" id="cd00038">
    <property type="entry name" value="CAP_ED"/>
    <property type="match status" value="1"/>
</dbReference>
<feature type="domain" description="HTH crp-type" evidence="4">
    <location>
        <begin position="182"/>
        <end position="255"/>
    </location>
</feature>
<accession>A0ABS1JIC7</accession>
<protein>
    <submittedName>
        <fullName evidence="5">Helix-turn-helix domain-containing protein</fullName>
    </submittedName>
</protein>
<dbReference type="Gene3D" id="2.60.120.10">
    <property type="entry name" value="Jelly Rolls"/>
    <property type="match status" value="1"/>
</dbReference>
<dbReference type="PROSITE" id="PS51063">
    <property type="entry name" value="HTH_CRP_2"/>
    <property type="match status" value="1"/>
</dbReference>
<dbReference type="SMART" id="SM00419">
    <property type="entry name" value="HTH_CRP"/>
    <property type="match status" value="1"/>
</dbReference>
<comment type="caution">
    <text evidence="5">The sequence shown here is derived from an EMBL/GenBank/DDBJ whole genome shotgun (WGS) entry which is preliminary data.</text>
</comment>
<keyword evidence="2" id="KW-0238">DNA-binding</keyword>
<dbReference type="EMBL" id="JAEQND010000001">
    <property type="protein sequence ID" value="MBL0423964.1"/>
    <property type="molecule type" value="Genomic_DNA"/>
</dbReference>
<evidence type="ECO:0000256" key="2">
    <source>
        <dbReference type="ARBA" id="ARBA00023125"/>
    </source>
</evidence>
<dbReference type="PANTHER" id="PTHR24567:SF75">
    <property type="entry name" value="FUMARATE AND NITRATE REDUCTION REGULATORY PROTEIN"/>
    <property type="match status" value="1"/>
</dbReference>
<sequence length="266" mass="29009">MDLRSANTPAADGTCGCAPLRQLATDGPPPGSGATAPCVACPASRHCLPAGLGDRDARCLGRLTIARRRVRKGHAIFRENEHFLFLYAVRFGIFKSTLTLDAGAEQITGFHLPGDVIGFDATPSGRHPTTARALEDAEVCVLPYGQLTDACAGQRDLLMRVLRLAGAELERDHRLLALIVHTHSEQRVAAFLVGLSDRLRERGFSPSDFLLRMTRAEIGSYLGTTLETVSRSLSAFARRGFITVHRREIHLVNIEALRAEFEAKDV</sequence>
<keyword evidence="3" id="KW-0804">Transcription</keyword>
<reference evidence="5 6" key="1">
    <citation type="journal article" date="2017" name="Int. J. Syst. Evol. Microbiol.">
        <title>Ramlibacter alkalitolerans sp. nov., alkali-tolerant bacterium isolated from soil of ginseng.</title>
        <authorList>
            <person name="Lee D.H."/>
            <person name="Cha C.J."/>
        </authorList>
    </citation>
    <scope>NUCLEOTIDE SEQUENCE [LARGE SCALE GENOMIC DNA]</scope>
    <source>
        <strain evidence="5 6">KACC 19305</strain>
    </source>
</reference>
<keyword evidence="6" id="KW-1185">Reference proteome</keyword>
<dbReference type="InterPro" id="IPR018490">
    <property type="entry name" value="cNMP-bd_dom_sf"/>
</dbReference>
<evidence type="ECO:0000313" key="6">
    <source>
        <dbReference type="Proteomes" id="UP000622707"/>
    </source>
</evidence>
<dbReference type="SUPFAM" id="SSF51206">
    <property type="entry name" value="cAMP-binding domain-like"/>
    <property type="match status" value="1"/>
</dbReference>
<dbReference type="CDD" id="cd00092">
    <property type="entry name" value="HTH_CRP"/>
    <property type="match status" value="1"/>
</dbReference>
<proteinExistence type="predicted"/>